<dbReference type="Gene3D" id="3.40.50.970">
    <property type="match status" value="2"/>
</dbReference>
<sequence>MRYGEAIAQLLSDYGVRDVFGIPGVHTIELYRGFGATGIATHVARHEQGAGFMADGYARITGRPGVCAVVTGPGLLNVLTPVAQAWHDSVPVLVIAAATRGGLRGRGPLHDVPDQVAAAAGAAGWSRLVERPEMFPELLAGAWAVLTAGRPRPACLSVPIDHFATWIDGPWPAPAVESPDPRRPTAEQLHAAAEELRQARRPVIIAGGGAVRRRGPDVGEGAGVAVEGLAMRLARVAEVLDAPVVCTGNGSGALDDGHPLAVGTLLPFSGARELIAGADVVLALGTEFSETDVIYTGIPVEVRGRLVRVDLDESQLAAHEAVVGVLADVGAFLSELLPLIEPGERRGGAARAAAARGGVEWTAQSQRHLPWLDALAGACPAGVVTVLDSTQLAYTAHQYVRKTGPWIAPYGLGTLGPALPMAAGVLVADPELPVLVIVGDGGLLFTLAELATAVDLGRRLVVVVWDNQGYGEIRDSFDRAGVPRSGTEVTALDLVTIARGFGAHAVRVDHPTALSAQVAAAFARAAVTVIVATADDLE</sequence>
<evidence type="ECO:0000259" key="4">
    <source>
        <dbReference type="Pfam" id="PF00205"/>
    </source>
</evidence>
<dbReference type="Proteomes" id="UP000603200">
    <property type="component" value="Unassembled WGS sequence"/>
</dbReference>
<dbReference type="InterPro" id="IPR011766">
    <property type="entry name" value="TPP_enzyme_TPP-bd"/>
</dbReference>
<dbReference type="CDD" id="cd07035">
    <property type="entry name" value="TPP_PYR_POX_like"/>
    <property type="match status" value="1"/>
</dbReference>
<comment type="caution">
    <text evidence="7">The sequence shown here is derived from an EMBL/GenBank/DDBJ whole genome shotgun (WGS) entry which is preliminary data.</text>
</comment>
<keyword evidence="2 3" id="KW-0786">Thiamine pyrophosphate</keyword>
<dbReference type="SUPFAM" id="SSF52467">
    <property type="entry name" value="DHS-like NAD/FAD-binding domain"/>
    <property type="match status" value="1"/>
</dbReference>
<dbReference type="Pfam" id="PF02775">
    <property type="entry name" value="TPP_enzyme_C"/>
    <property type="match status" value="1"/>
</dbReference>
<keyword evidence="8" id="KW-1185">Reference proteome</keyword>
<organism evidence="7 8">
    <name type="scientific">Winogradskya humida</name>
    <dbReference type="NCBI Taxonomy" id="113566"/>
    <lineage>
        <taxon>Bacteria</taxon>
        <taxon>Bacillati</taxon>
        <taxon>Actinomycetota</taxon>
        <taxon>Actinomycetes</taxon>
        <taxon>Micromonosporales</taxon>
        <taxon>Micromonosporaceae</taxon>
        <taxon>Winogradskya</taxon>
    </lineage>
</organism>
<evidence type="ECO:0000256" key="1">
    <source>
        <dbReference type="ARBA" id="ARBA00007812"/>
    </source>
</evidence>
<feature type="domain" description="Thiamine pyrophosphate enzyme central" evidence="4">
    <location>
        <begin position="190"/>
        <end position="336"/>
    </location>
</feature>
<accession>A0ABQ4A491</accession>
<reference evidence="7 8" key="1">
    <citation type="submission" date="2021-01" db="EMBL/GenBank/DDBJ databases">
        <title>Whole genome shotgun sequence of Actinoplanes humidus NBRC 14915.</title>
        <authorList>
            <person name="Komaki H."/>
            <person name="Tamura T."/>
        </authorList>
    </citation>
    <scope>NUCLEOTIDE SEQUENCE [LARGE SCALE GENOMIC DNA]</scope>
    <source>
        <strain evidence="7 8">NBRC 14915</strain>
    </source>
</reference>
<evidence type="ECO:0000259" key="5">
    <source>
        <dbReference type="Pfam" id="PF02775"/>
    </source>
</evidence>
<dbReference type="EMBL" id="BOMN01000125">
    <property type="protein sequence ID" value="GIE25666.1"/>
    <property type="molecule type" value="Genomic_DNA"/>
</dbReference>
<evidence type="ECO:0000256" key="2">
    <source>
        <dbReference type="ARBA" id="ARBA00023052"/>
    </source>
</evidence>
<dbReference type="InterPro" id="IPR012000">
    <property type="entry name" value="Thiamin_PyroP_enz_cen_dom"/>
</dbReference>
<dbReference type="RefSeq" id="WP_203842601.1">
    <property type="nucleotide sequence ID" value="NZ_BAAATV010000025.1"/>
</dbReference>
<dbReference type="SUPFAM" id="SSF52518">
    <property type="entry name" value="Thiamin diphosphate-binding fold (THDP-binding)"/>
    <property type="match status" value="2"/>
</dbReference>
<dbReference type="InterPro" id="IPR045229">
    <property type="entry name" value="TPP_enz"/>
</dbReference>
<dbReference type="Pfam" id="PF00205">
    <property type="entry name" value="TPP_enzyme_M"/>
    <property type="match status" value="1"/>
</dbReference>
<dbReference type="CDD" id="cd00568">
    <property type="entry name" value="TPP_enzymes"/>
    <property type="match status" value="1"/>
</dbReference>
<dbReference type="Gene3D" id="3.40.50.1220">
    <property type="entry name" value="TPP-binding domain"/>
    <property type="match status" value="1"/>
</dbReference>
<name>A0ABQ4A491_9ACTN</name>
<gene>
    <name evidence="7" type="primary">aruI</name>
    <name evidence="7" type="ORF">Ahu01nite_087680</name>
</gene>
<comment type="similarity">
    <text evidence="1 3">Belongs to the TPP enzyme family.</text>
</comment>
<dbReference type="InterPro" id="IPR029061">
    <property type="entry name" value="THDP-binding"/>
</dbReference>
<feature type="domain" description="Thiamine pyrophosphate enzyme TPP-binding" evidence="5">
    <location>
        <begin position="389"/>
        <end position="531"/>
    </location>
</feature>
<evidence type="ECO:0000256" key="3">
    <source>
        <dbReference type="RuleBase" id="RU362132"/>
    </source>
</evidence>
<evidence type="ECO:0000313" key="8">
    <source>
        <dbReference type="Proteomes" id="UP000603200"/>
    </source>
</evidence>
<dbReference type="Pfam" id="PF02776">
    <property type="entry name" value="TPP_enzyme_N"/>
    <property type="match status" value="1"/>
</dbReference>
<dbReference type="PANTHER" id="PTHR18968">
    <property type="entry name" value="THIAMINE PYROPHOSPHATE ENZYMES"/>
    <property type="match status" value="1"/>
</dbReference>
<feature type="domain" description="Thiamine pyrophosphate enzyme N-terminal TPP-binding" evidence="6">
    <location>
        <begin position="1"/>
        <end position="117"/>
    </location>
</feature>
<evidence type="ECO:0000313" key="7">
    <source>
        <dbReference type="EMBL" id="GIE25666.1"/>
    </source>
</evidence>
<dbReference type="InterPro" id="IPR012001">
    <property type="entry name" value="Thiamin_PyroP_enz_TPP-bd_dom"/>
</dbReference>
<protein>
    <submittedName>
        <fullName evidence="7">2-ketoarginine decarboxylase AruI</fullName>
    </submittedName>
</protein>
<dbReference type="PANTHER" id="PTHR18968:SF13">
    <property type="entry name" value="ACETOLACTATE SYNTHASE CATALYTIC SUBUNIT, MITOCHONDRIAL"/>
    <property type="match status" value="1"/>
</dbReference>
<dbReference type="InterPro" id="IPR029035">
    <property type="entry name" value="DHS-like_NAD/FAD-binding_dom"/>
</dbReference>
<evidence type="ECO:0000259" key="6">
    <source>
        <dbReference type="Pfam" id="PF02776"/>
    </source>
</evidence>
<proteinExistence type="inferred from homology"/>